<protein>
    <submittedName>
        <fullName evidence="1">Glucose-6-phosphate isomerase</fullName>
    </submittedName>
</protein>
<keyword evidence="1" id="KW-0413">Isomerase</keyword>
<dbReference type="RefSeq" id="WP_345122988.1">
    <property type="nucleotide sequence ID" value="NZ_BAABAT010000003.1"/>
</dbReference>
<accession>A0ABP8D273</accession>
<gene>
    <name evidence="1" type="ORF">GCM10022255_016780</name>
</gene>
<dbReference type="SUPFAM" id="SSF53697">
    <property type="entry name" value="SIS domain"/>
    <property type="match status" value="1"/>
</dbReference>
<keyword evidence="2" id="KW-1185">Reference proteome</keyword>
<dbReference type="InterPro" id="IPR046348">
    <property type="entry name" value="SIS_dom_sf"/>
</dbReference>
<organism evidence="1 2">
    <name type="scientific">Dactylosporangium darangshiense</name>
    <dbReference type="NCBI Taxonomy" id="579108"/>
    <lineage>
        <taxon>Bacteria</taxon>
        <taxon>Bacillati</taxon>
        <taxon>Actinomycetota</taxon>
        <taxon>Actinomycetes</taxon>
        <taxon>Micromonosporales</taxon>
        <taxon>Micromonosporaceae</taxon>
        <taxon>Dactylosporangium</taxon>
    </lineage>
</organism>
<comment type="caution">
    <text evidence="1">The sequence shown here is derived from an EMBL/GenBank/DDBJ whole genome shotgun (WGS) entry which is preliminary data.</text>
</comment>
<evidence type="ECO:0000313" key="2">
    <source>
        <dbReference type="Proteomes" id="UP001500620"/>
    </source>
</evidence>
<dbReference type="Proteomes" id="UP001500620">
    <property type="component" value="Unassembled WGS sequence"/>
</dbReference>
<reference evidence="2" key="1">
    <citation type="journal article" date="2019" name="Int. J. Syst. Evol. Microbiol.">
        <title>The Global Catalogue of Microorganisms (GCM) 10K type strain sequencing project: providing services to taxonomists for standard genome sequencing and annotation.</title>
        <authorList>
            <consortium name="The Broad Institute Genomics Platform"/>
            <consortium name="The Broad Institute Genome Sequencing Center for Infectious Disease"/>
            <person name="Wu L."/>
            <person name="Ma J."/>
        </authorList>
    </citation>
    <scope>NUCLEOTIDE SEQUENCE [LARGE SCALE GENOMIC DNA]</scope>
    <source>
        <strain evidence="2">JCM 17441</strain>
    </source>
</reference>
<sequence length="482" mass="47604">MSDLLDNVVAAAGLTVFGAAPSAEPAPRLTLPGPELPGRIEALRGNLHARGLDHVVLLATGAPAAAARAIAATLGLRLTVLDDADPHRVSAALAHPDRTVVVLAAETADHLDDHLRVFPAPLVVVTAPGSPLEALGRSWGAELFLTDASPLSALSEYGLVAPGLAGADTAALLDEAAALLAPAPPPAAPAIAAGFSLAPFIRSAAETVGAPHAPDAPGAALGAAIAAAARSGRDKLAVAPDGTGIDGLGEWIDAVFAGVVPVALENPSSWGHEGPDVLSVTVGGALGRAIMPGGGIASDLSVNGPLGAQLLAWEQAARMLGAPAAESGVSLGGSDIPPETPALVEGSIEVYGETSASGLIGAIDALVRGVPEGGYVAIAAYLDRDGDAAAAAVRDALAGRVARAVTFGWGGRPARTGLGAVLQLTGAVTGDVPVPGGPYTFGGLQAARAAADRRAGRRFPTLRLHLTDRATGTDQLLAALGG</sequence>
<dbReference type="GO" id="GO:0016853">
    <property type="term" value="F:isomerase activity"/>
    <property type="evidence" value="ECO:0007669"/>
    <property type="project" value="UniProtKB-KW"/>
</dbReference>
<evidence type="ECO:0000313" key="1">
    <source>
        <dbReference type="EMBL" id="GAA4246251.1"/>
    </source>
</evidence>
<proteinExistence type="predicted"/>
<dbReference type="EMBL" id="BAABAT010000003">
    <property type="protein sequence ID" value="GAA4246251.1"/>
    <property type="molecule type" value="Genomic_DNA"/>
</dbReference>
<name>A0ABP8D273_9ACTN</name>